<dbReference type="PROSITE" id="PS51318">
    <property type="entry name" value="TAT"/>
    <property type="match status" value="1"/>
</dbReference>
<comment type="caution">
    <text evidence="2">The sequence shown here is derived from an EMBL/GenBank/DDBJ whole genome shotgun (WGS) entry which is preliminary data.</text>
</comment>
<keyword evidence="1" id="KW-0732">Signal</keyword>
<name>A0ABT5YBY0_9GAMM</name>
<accession>A0ABT5YBY0</accession>
<dbReference type="InterPro" id="IPR006311">
    <property type="entry name" value="TAT_signal"/>
</dbReference>
<dbReference type="RefSeq" id="WP_275707266.1">
    <property type="nucleotide sequence ID" value="NZ_JANCMW010000008.1"/>
</dbReference>
<evidence type="ECO:0000313" key="2">
    <source>
        <dbReference type="EMBL" id="MDF0751175.1"/>
    </source>
</evidence>
<evidence type="ECO:0008006" key="4">
    <source>
        <dbReference type="Google" id="ProtNLM"/>
    </source>
</evidence>
<feature type="chain" id="PRO_5045801707" description="DUF5666 domain-containing protein" evidence="1">
    <location>
        <begin position="37"/>
        <end position="126"/>
    </location>
</feature>
<sequence length="126" mass="13920">MIIRSLPLSSRRTFIMALLAVAALLSGLLASASVQAEERPDDTTLSLNDETFEGTINFVHSDSFMLIINDHSFILERVIRFGGGSWSREQIVKRLAQGDQVRLELGGIADHRTGARAVQRITVLNQ</sequence>
<keyword evidence="3" id="KW-1185">Reference proteome</keyword>
<dbReference type="Proteomes" id="UP001143391">
    <property type="component" value="Unassembled WGS sequence"/>
</dbReference>
<reference evidence="2" key="1">
    <citation type="submission" date="2022-07" db="EMBL/GenBank/DDBJ databases">
        <title>Marinobacter iranensis a new bacterium isolate from a hipersaline lake in Iran.</title>
        <authorList>
            <person name="Mohammad A.M.A."/>
            <person name="Cristina S.-P."/>
            <person name="Antonio V."/>
        </authorList>
    </citation>
    <scope>NUCLEOTIDE SEQUENCE</scope>
    <source>
        <strain evidence="2">71-i</strain>
    </source>
</reference>
<gene>
    <name evidence="2" type="ORF">NLU14_13170</name>
</gene>
<organism evidence="2 3">
    <name type="scientific">Marinobacter iranensis</name>
    <dbReference type="NCBI Taxonomy" id="2962607"/>
    <lineage>
        <taxon>Bacteria</taxon>
        <taxon>Pseudomonadati</taxon>
        <taxon>Pseudomonadota</taxon>
        <taxon>Gammaproteobacteria</taxon>
        <taxon>Pseudomonadales</taxon>
        <taxon>Marinobacteraceae</taxon>
        <taxon>Marinobacter</taxon>
    </lineage>
</organism>
<feature type="signal peptide" evidence="1">
    <location>
        <begin position="1"/>
        <end position="36"/>
    </location>
</feature>
<dbReference type="EMBL" id="JANCMW010000008">
    <property type="protein sequence ID" value="MDF0751175.1"/>
    <property type="molecule type" value="Genomic_DNA"/>
</dbReference>
<evidence type="ECO:0000313" key="3">
    <source>
        <dbReference type="Proteomes" id="UP001143391"/>
    </source>
</evidence>
<proteinExistence type="predicted"/>
<evidence type="ECO:0000256" key="1">
    <source>
        <dbReference type="SAM" id="SignalP"/>
    </source>
</evidence>
<protein>
    <recommendedName>
        <fullName evidence="4">DUF5666 domain-containing protein</fullName>
    </recommendedName>
</protein>